<evidence type="ECO:0000313" key="5">
    <source>
        <dbReference type="Proteomes" id="UP000504638"/>
    </source>
</evidence>
<dbReference type="FunFam" id="1.25.10.10:FF:000266">
    <property type="entry name" value="mRNA transport regulator MTR10"/>
    <property type="match status" value="1"/>
</dbReference>
<dbReference type="Gene3D" id="1.25.10.10">
    <property type="entry name" value="Leucine-rich Repeat Variant"/>
    <property type="match status" value="1"/>
</dbReference>
<dbReference type="SUPFAM" id="SSF48371">
    <property type="entry name" value="ARM repeat"/>
    <property type="match status" value="1"/>
</dbReference>
<accession>A0A6G1G5G6</accession>
<keyword evidence="5" id="KW-1185">Reference proteome</keyword>
<reference evidence="6" key="3">
    <citation type="submission" date="2025-04" db="UniProtKB">
        <authorList>
            <consortium name="RefSeq"/>
        </authorList>
    </citation>
    <scope>IDENTIFICATION</scope>
    <source>
        <strain evidence="6">CBS 781.70</strain>
    </source>
</reference>
<dbReference type="AlphaFoldDB" id="A0A6G1G5G6"/>
<dbReference type="SMART" id="SM00913">
    <property type="entry name" value="IBN_N"/>
    <property type="match status" value="1"/>
</dbReference>
<name>A0A6G1G5G6_9PEZI</name>
<dbReference type="Pfam" id="PF24139">
    <property type="entry name" value="TPR_TNPO3_IPO13_4th"/>
    <property type="match status" value="1"/>
</dbReference>
<dbReference type="Pfam" id="PF24140">
    <property type="entry name" value="TPR_TNPO3_IPO13_3rd"/>
    <property type="match status" value="1"/>
</dbReference>
<dbReference type="PROSITE" id="PS50166">
    <property type="entry name" value="IMPORTIN_B_NT"/>
    <property type="match status" value="1"/>
</dbReference>
<feature type="domain" description="Importin N-terminal" evidence="3">
    <location>
        <begin position="31"/>
        <end position="98"/>
    </location>
</feature>
<evidence type="ECO:0000256" key="2">
    <source>
        <dbReference type="ARBA" id="ARBA00025147"/>
    </source>
</evidence>
<comment type="function">
    <text evidence="2">tRNA nucleus export receptor which facilitates tRNA translocation across the nuclear pore complex. Involved in pre-tRNA splicing, probably by affecting the interaction of pre-tRNA with splicing endonuclease.</text>
</comment>
<sequence length="977" mass="109743">MALAAPEDLVPILSAVDTLQTNADRAEKGQAHEFLDQFQKTQDAWNTAFSILQNADISVQAKMFAAVTLKGKIVYDIHQIPRDTLPSLRDSLLQALVGYRAGPKPIRTLLCVCLANLAIQMTEWKDVLPLVINSLGKDQESIPCVLEFLHVLPEEVTEGRKVNLSEEELDQRTKELLENNASHVLELLSSYAQSSKSAARNPQLMECITSWSMEVPILDIANSPLLETVFASLEDEENSEAFDQAVECICSIFRETKDVDASLDVINILFPRTVKLKPKIKLAADQEDGELMKGITRVFAEAGENWVVLIARHPKEFRELVECILECAVRDREKDAINSTFIFWYELKQLLTMEKYDEARRGYSDIYSNLVDIMISHLQYPAGEGTSNDDLFDGDREAEDKFREFRHQMGDVLKDCCSVIGATECLQKSFILIQQWISTYGSKTTATEVPHWQELEAPLFSFRAMGRMVSPEENEVLPHLMPLLVQIPDHEKVRFQAVMSLGRYTEWTAQHPETLEPQLNYIMAAFENKSVEVCRAAALSFKFFCSDCADLLKPFVPQLQPFYQNALPRLSDSAQEEVTEGVAAIIGRLPPTEIYEAMKLYCDPLMKTYMELAQTASTDKEKTHLADKLALICIFVEIVHPYIEPGQPHPAVRYCQEIFPILAAIADNFVECSPIVERICRCWRSMVLSYRTAMAPLLPDLANKLSSAFASSKQSGLLWATDAIVREFSDGQDDVDEATLNAIFQFYEAQAKTFLQTLSDLSREQMGDVIEDFFRLTSDVLLYHTYRVLPSPLMPTIIAAASDALNLLKMEPIMAVLHCLRDFLAYGRAEPPTSTLSFGHDSYEHRVNPPEVRQKVADILTNLGEGLTQRVLIGMMFSFPSDCIPDASGVLLGLFQVVPAPASQWVAKTLQLLPAGSVREAEATKLMKGIEEKLAGGDGDVRRIRALLQDFTNSYRRRNVAPREGLGSLEGKRFKFG</sequence>
<evidence type="ECO:0000313" key="4">
    <source>
        <dbReference type="EMBL" id="KAF1813335.1"/>
    </source>
</evidence>
<dbReference type="PANTHER" id="PTHR12363">
    <property type="entry name" value="TRANSPORTIN 3 AND IMPORTIN 13"/>
    <property type="match status" value="1"/>
</dbReference>
<dbReference type="GO" id="GO:0006606">
    <property type="term" value="P:protein import into nucleus"/>
    <property type="evidence" value="ECO:0007669"/>
    <property type="project" value="TreeGrafter"/>
</dbReference>
<dbReference type="InterPro" id="IPR016024">
    <property type="entry name" value="ARM-type_fold"/>
</dbReference>
<dbReference type="GO" id="GO:0031267">
    <property type="term" value="F:small GTPase binding"/>
    <property type="evidence" value="ECO:0007669"/>
    <property type="project" value="InterPro"/>
</dbReference>
<dbReference type="Pfam" id="PF03810">
    <property type="entry name" value="IBN_N"/>
    <property type="match status" value="1"/>
</dbReference>
<evidence type="ECO:0000313" key="6">
    <source>
        <dbReference type="RefSeq" id="XP_033534966.1"/>
    </source>
</evidence>
<dbReference type="EMBL" id="ML975155">
    <property type="protein sequence ID" value="KAF1813335.1"/>
    <property type="molecule type" value="Genomic_DNA"/>
</dbReference>
<protein>
    <submittedName>
        <fullName evidence="4 6">ARM repeat-containing protein</fullName>
    </submittedName>
</protein>
<dbReference type="InterPro" id="IPR001494">
    <property type="entry name" value="Importin-beta_N"/>
</dbReference>
<dbReference type="InterPro" id="IPR013598">
    <property type="entry name" value="Exportin-1/Importin-b-like"/>
</dbReference>
<dbReference type="InterPro" id="IPR058537">
    <property type="entry name" value="TPR_TNPO3_IPO13_4th"/>
</dbReference>
<dbReference type="Pfam" id="PF08389">
    <property type="entry name" value="Xpo1"/>
    <property type="match status" value="1"/>
</dbReference>
<dbReference type="OrthoDB" id="435593at2759"/>
<evidence type="ECO:0000256" key="1">
    <source>
        <dbReference type="ARBA" id="ARBA00022694"/>
    </source>
</evidence>
<proteinExistence type="predicted"/>
<reference evidence="6" key="2">
    <citation type="submission" date="2020-04" db="EMBL/GenBank/DDBJ databases">
        <authorList>
            <consortium name="NCBI Genome Project"/>
        </authorList>
    </citation>
    <scope>NUCLEOTIDE SEQUENCE</scope>
    <source>
        <strain evidence="6">CBS 781.70</strain>
    </source>
</reference>
<dbReference type="GeneID" id="54419851"/>
<dbReference type="GO" id="GO:0005634">
    <property type="term" value="C:nucleus"/>
    <property type="evidence" value="ECO:0007669"/>
    <property type="project" value="UniProtKB-ARBA"/>
</dbReference>
<keyword evidence="1" id="KW-0819">tRNA processing</keyword>
<dbReference type="InterPro" id="IPR057942">
    <property type="entry name" value="TPR_TNPO3_IPO13_3rd"/>
</dbReference>
<evidence type="ECO:0000259" key="3">
    <source>
        <dbReference type="PROSITE" id="PS50166"/>
    </source>
</evidence>
<reference evidence="4 6" key="1">
    <citation type="submission" date="2020-01" db="EMBL/GenBank/DDBJ databases">
        <authorList>
            <consortium name="DOE Joint Genome Institute"/>
            <person name="Haridas S."/>
            <person name="Albert R."/>
            <person name="Binder M."/>
            <person name="Bloem J."/>
            <person name="Labutti K."/>
            <person name="Salamov A."/>
            <person name="Andreopoulos B."/>
            <person name="Baker S.E."/>
            <person name="Barry K."/>
            <person name="Bills G."/>
            <person name="Bluhm B.H."/>
            <person name="Cannon C."/>
            <person name="Castanera R."/>
            <person name="Culley D.E."/>
            <person name="Daum C."/>
            <person name="Ezra D."/>
            <person name="Gonzalez J.B."/>
            <person name="Henrissat B."/>
            <person name="Kuo A."/>
            <person name="Liang C."/>
            <person name="Lipzen A."/>
            <person name="Lutzoni F."/>
            <person name="Magnuson J."/>
            <person name="Mondo S."/>
            <person name="Nolan M."/>
            <person name="Ohm R."/>
            <person name="Pangilinan J."/>
            <person name="Park H.-J."/>
            <person name="Ramirez L."/>
            <person name="Alfaro M."/>
            <person name="Sun H."/>
            <person name="Tritt A."/>
            <person name="Yoshinaga Y."/>
            <person name="Zwiers L.-H."/>
            <person name="Turgeon B.G."/>
            <person name="Goodwin S.B."/>
            <person name="Spatafora J.W."/>
            <person name="Crous P.W."/>
            <person name="Grigoriev I.V."/>
        </authorList>
    </citation>
    <scope>NUCLEOTIDE SEQUENCE</scope>
    <source>
        <strain evidence="4 6">CBS 781.70</strain>
    </source>
</reference>
<dbReference type="GO" id="GO:0008033">
    <property type="term" value="P:tRNA processing"/>
    <property type="evidence" value="ECO:0007669"/>
    <property type="project" value="UniProtKB-KW"/>
</dbReference>
<dbReference type="GO" id="GO:0005737">
    <property type="term" value="C:cytoplasm"/>
    <property type="evidence" value="ECO:0007669"/>
    <property type="project" value="TreeGrafter"/>
</dbReference>
<dbReference type="InterPro" id="IPR011989">
    <property type="entry name" value="ARM-like"/>
</dbReference>
<dbReference type="Proteomes" id="UP000504638">
    <property type="component" value="Unplaced"/>
</dbReference>
<dbReference type="PANTHER" id="PTHR12363:SF53">
    <property type="entry name" value="MRNA TRANSPORT REGULATOR MTR10"/>
    <property type="match status" value="1"/>
</dbReference>
<dbReference type="RefSeq" id="XP_033534966.1">
    <property type="nucleotide sequence ID" value="XM_033679281.1"/>
</dbReference>
<dbReference type="Pfam" id="PF24138">
    <property type="entry name" value="TPR_TNPO3_IPO13_2nd"/>
    <property type="match status" value="1"/>
</dbReference>
<gene>
    <name evidence="4 6" type="ORF">P152DRAFT_457692</name>
</gene>
<organism evidence="4">
    <name type="scientific">Eremomyces bilateralis CBS 781.70</name>
    <dbReference type="NCBI Taxonomy" id="1392243"/>
    <lineage>
        <taxon>Eukaryota</taxon>
        <taxon>Fungi</taxon>
        <taxon>Dikarya</taxon>
        <taxon>Ascomycota</taxon>
        <taxon>Pezizomycotina</taxon>
        <taxon>Dothideomycetes</taxon>
        <taxon>Dothideomycetes incertae sedis</taxon>
        <taxon>Eremomycetales</taxon>
        <taxon>Eremomycetaceae</taxon>
        <taxon>Eremomyces</taxon>
    </lineage>
</organism>
<dbReference type="InterPro" id="IPR051345">
    <property type="entry name" value="Importin_beta-like_NTR"/>
</dbReference>
<dbReference type="InterPro" id="IPR057941">
    <property type="entry name" value="TPR_TNPO3_IPO13_2nd"/>
</dbReference>